<proteinExistence type="predicted"/>
<sequence length="177" mass="20280">MKKIFLSVLSITFLANAQDLESRVSDLEKKVKMLEEKLNRLEQAPAQNISIVKKEVIPENAISFSVLEKKFKKSDNQFDRNDYIVLKAVVINNTNKTLKAIDGVLKIYDNSGKELISKNIRIEKGMLNLTGTKIKPAEKLERIIEIVYDEDKEGYKIVKDTPLNQLKIEFIPISLEE</sequence>
<reference evidence="2" key="1">
    <citation type="submission" date="2017-05" db="EMBL/GenBank/DDBJ databases">
        <authorList>
            <person name="Varghese N."/>
            <person name="Submissions S."/>
        </authorList>
    </citation>
    <scope>NUCLEOTIDE SEQUENCE</scope>
    <source>
        <strain evidence="2">DSM 18763</strain>
    </source>
</reference>
<evidence type="ECO:0000313" key="3">
    <source>
        <dbReference type="Proteomes" id="UP001157947"/>
    </source>
</evidence>
<protein>
    <submittedName>
        <fullName evidence="2">Uncharacterized protein</fullName>
    </submittedName>
</protein>
<accession>A0AA46AEA2</accession>
<dbReference type="Proteomes" id="UP001157947">
    <property type="component" value="Unassembled WGS sequence"/>
</dbReference>
<keyword evidence="1" id="KW-0175">Coiled coil</keyword>
<evidence type="ECO:0000313" key="2">
    <source>
        <dbReference type="EMBL" id="SMP11386.1"/>
    </source>
</evidence>
<dbReference type="EMBL" id="FXTX01000008">
    <property type="protein sequence ID" value="SMP11386.1"/>
    <property type="molecule type" value="Genomic_DNA"/>
</dbReference>
<feature type="coiled-coil region" evidence="1">
    <location>
        <begin position="17"/>
        <end position="44"/>
    </location>
</feature>
<dbReference type="Gene3D" id="1.20.5.490">
    <property type="entry name" value="Single helix bin"/>
    <property type="match status" value="1"/>
</dbReference>
<keyword evidence="3" id="KW-1185">Reference proteome</keyword>
<gene>
    <name evidence="2" type="ORF">SAMN06264868_10874</name>
</gene>
<organism evidence="2 3">
    <name type="scientific">Venenivibrio stagnispumantis</name>
    <dbReference type="NCBI Taxonomy" id="407998"/>
    <lineage>
        <taxon>Bacteria</taxon>
        <taxon>Pseudomonadati</taxon>
        <taxon>Aquificota</taxon>
        <taxon>Aquificia</taxon>
        <taxon>Aquificales</taxon>
        <taxon>Hydrogenothermaceae</taxon>
        <taxon>Venenivibrio</taxon>
    </lineage>
</organism>
<comment type="caution">
    <text evidence="2">The sequence shown here is derived from an EMBL/GenBank/DDBJ whole genome shotgun (WGS) entry which is preliminary data.</text>
</comment>
<name>A0AA46AEA2_9AQUI</name>
<dbReference type="AlphaFoldDB" id="A0AA46AEA2"/>
<dbReference type="RefSeq" id="WP_265134270.1">
    <property type="nucleotide sequence ID" value="NZ_FXTX01000008.1"/>
</dbReference>
<evidence type="ECO:0000256" key="1">
    <source>
        <dbReference type="SAM" id="Coils"/>
    </source>
</evidence>